<sequence>MLLLDSLHQLVDERLQTSLQDIVNNIHIESNFCIRHPNYKPLQLPTEAIDRFERLPHSLQVKYLNLQLQNFLYGIYYNGFLQAMLAPTEESKPPQYRENNTFLGVDFIFYERLHENNSGDGYFDPGWFVLRQDDDSFVVAKGGLTLWVDDRHLQPEVVPLVNEEIAIRLPRNRVQNGFYMAVGNAGPPSDEEQLTRIYFNLSPEGAVAVMNSLTRQLNEIALPFLFKVLYDPAYYKRYDAGVLYFAKSHYTAIQRVLQQVYAEHQAHFRTQVPLFTKFLAPGLALAEEPDLKFAEQESFGMNRCQIVASGLLEAREDNDESPQKRMVAILQQFSSLGLELNRSYLNADSEDIYTPLQL</sequence>
<dbReference type="InterPro" id="IPR040871">
    <property type="entry name" value="HopA1"/>
</dbReference>
<dbReference type="OrthoDB" id="939976at2"/>
<protein>
    <submittedName>
        <fullName evidence="1">Uncharacterized protein</fullName>
    </submittedName>
</protein>
<accession>A0A6N8FUG9</accession>
<organism evidence="1 2">
    <name type="scientific">Gloeocapsopsis dulcis AAB1 = 1H9</name>
    <dbReference type="NCBI Taxonomy" id="1433147"/>
    <lineage>
        <taxon>Bacteria</taxon>
        <taxon>Bacillati</taxon>
        <taxon>Cyanobacteriota</taxon>
        <taxon>Cyanophyceae</taxon>
        <taxon>Oscillatoriophycideae</taxon>
        <taxon>Chroococcales</taxon>
        <taxon>Chroococcaceae</taxon>
        <taxon>Gloeocapsopsis</taxon>
        <taxon>Gloeocapsopsis dulcis</taxon>
    </lineage>
</organism>
<evidence type="ECO:0000313" key="2">
    <source>
        <dbReference type="Proteomes" id="UP000441797"/>
    </source>
</evidence>
<reference evidence="1 2" key="1">
    <citation type="journal article" date="2019" name="Front. Microbiol.">
        <title>Genomic Features for Desiccation Tolerance and Sugar Biosynthesis in the Extremophile Gloeocapsopsis sp. UTEX B3054.</title>
        <authorList>
            <person name="Urrejola C."/>
            <person name="Alcorta J."/>
            <person name="Salas L."/>
            <person name="Vasquez M."/>
            <person name="Polz M.F."/>
            <person name="Vicuna R."/>
            <person name="Diez B."/>
        </authorList>
    </citation>
    <scope>NUCLEOTIDE SEQUENCE [LARGE SCALE GENOMIC DNA]</scope>
    <source>
        <strain evidence="1 2">1H9</strain>
    </source>
</reference>
<proteinExistence type="predicted"/>
<gene>
    <name evidence="1" type="ORF">BWI75_05335</name>
</gene>
<name>A0A6N8FUG9_9CHRO</name>
<dbReference type="RefSeq" id="WP_105222244.1">
    <property type="nucleotide sequence ID" value="NZ_CAWNSU010000006.1"/>
</dbReference>
<dbReference type="AlphaFoldDB" id="A0A6N8FUG9"/>
<keyword evidence="2" id="KW-1185">Reference proteome</keyword>
<evidence type="ECO:0000313" key="1">
    <source>
        <dbReference type="EMBL" id="MUL35787.1"/>
    </source>
</evidence>
<dbReference type="Pfam" id="PF17914">
    <property type="entry name" value="HopA1"/>
    <property type="match status" value="1"/>
</dbReference>
<comment type="caution">
    <text evidence="1">The sequence shown here is derived from an EMBL/GenBank/DDBJ whole genome shotgun (WGS) entry which is preliminary data.</text>
</comment>
<dbReference type="Proteomes" id="UP000441797">
    <property type="component" value="Unassembled WGS sequence"/>
</dbReference>
<dbReference type="EMBL" id="NAPY01000005">
    <property type="protein sequence ID" value="MUL35787.1"/>
    <property type="molecule type" value="Genomic_DNA"/>
</dbReference>